<dbReference type="EMBL" id="LKEA01000004">
    <property type="protein sequence ID" value="ROW09842.1"/>
    <property type="molecule type" value="Genomic_DNA"/>
</dbReference>
<protein>
    <recommendedName>
        <fullName evidence="3">SMP-30/Gluconolactonase/LRE-like region domain-containing protein</fullName>
    </recommendedName>
</protein>
<keyword evidence="2" id="KW-1185">Reference proteome</keyword>
<evidence type="ECO:0000313" key="2">
    <source>
        <dbReference type="Proteomes" id="UP000283895"/>
    </source>
</evidence>
<evidence type="ECO:0008006" key="3">
    <source>
        <dbReference type="Google" id="ProtNLM"/>
    </source>
</evidence>
<gene>
    <name evidence="1" type="ORF">VMCG_02163</name>
</gene>
<dbReference type="InterPro" id="IPR051288">
    <property type="entry name" value="Serum_paraoxonase/arylesterase"/>
</dbReference>
<name>A0A423X237_9PEZI</name>
<proteinExistence type="predicted"/>
<dbReference type="OrthoDB" id="5307922at2759"/>
<reference evidence="1 2" key="1">
    <citation type="submission" date="2015-09" db="EMBL/GenBank/DDBJ databases">
        <title>Host preference determinants of Valsa canker pathogens revealed by comparative genomics.</title>
        <authorList>
            <person name="Yin Z."/>
            <person name="Huang L."/>
        </authorList>
    </citation>
    <scope>NUCLEOTIDE SEQUENCE [LARGE SCALE GENOMIC DNA]</scope>
    <source>
        <strain evidence="1 2">03-1</strain>
    </source>
</reference>
<evidence type="ECO:0000313" key="1">
    <source>
        <dbReference type="EMBL" id="ROW09842.1"/>
    </source>
</evidence>
<dbReference type="PANTHER" id="PTHR11799:SF20">
    <property type="entry name" value="SMP-30_GLUCONOLACTONASE_LRE-LIKE REGION DOMAIN-CONTAINING PROTEIN"/>
    <property type="match status" value="1"/>
</dbReference>
<sequence>MTWLTKIGLGAIVLIAVLIQLPIAQRTVALVRLGLAIGKTIQPISDFAHTYQCRRIVDPWLEACEDMWLSEATRKLYLACSDPEARDQWMPNEGQLNLTGRSTRDAIIMMDLETLDFSKLPMPGFPGTQGDGIINFNGFTGADREDGCVDLFITNFRPSIDTFTGLVLPDQAAVGGNSTIEVFKTCPKADSLEHVRTIADRAVVTPNRVAVTEGGGLYLTNDHGQHKIGWRNLVSPILLTGDVTYCPDDASAACQTVSEGYGYPNGLITSHLDGLVYVPRSAQGGITVLRPRKDQSLEFVDEINIPYAIDNLSEDRNGVIWAAVIPNAIQFMRQAKDPRHQSPSSSVFKIFRTEKGLYEVVKVLEDRHGQVLPGTTTVVHDVTTARLFLSGRRKELTQYPNLLK</sequence>
<dbReference type="SUPFAM" id="SSF63829">
    <property type="entry name" value="Calcium-dependent phosphotriesterase"/>
    <property type="match status" value="1"/>
</dbReference>
<dbReference type="Gene3D" id="2.120.10.30">
    <property type="entry name" value="TolB, C-terminal domain"/>
    <property type="match status" value="1"/>
</dbReference>
<dbReference type="AlphaFoldDB" id="A0A423X237"/>
<comment type="caution">
    <text evidence="1">The sequence shown here is derived from an EMBL/GenBank/DDBJ whole genome shotgun (WGS) entry which is preliminary data.</text>
</comment>
<dbReference type="Proteomes" id="UP000283895">
    <property type="component" value="Unassembled WGS sequence"/>
</dbReference>
<dbReference type="PANTHER" id="PTHR11799">
    <property type="entry name" value="PARAOXONASE"/>
    <property type="match status" value="1"/>
</dbReference>
<accession>A0A423X237</accession>
<dbReference type="InterPro" id="IPR011042">
    <property type="entry name" value="6-blade_b-propeller_TolB-like"/>
</dbReference>
<organism evidence="1 2">
    <name type="scientific">Cytospora schulzeri</name>
    <dbReference type="NCBI Taxonomy" id="448051"/>
    <lineage>
        <taxon>Eukaryota</taxon>
        <taxon>Fungi</taxon>
        <taxon>Dikarya</taxon>
        <taxon>Ascomycota</taxon>
        <taxon>Pezizomycotina</taxon>
        <taxon>Sordariomycetes</taxon>
        <taxon>Sordariomycetidae</taxon>
        <taxon>Diaporthales</taxon>
        <taxon>Cytosporaceae</taxon>
        <taxon>Cytospora</taxon>
    </lineage>
</organism>